<feature type="compositionally biased region" description="Basic and acidic residues" evidence="3">
    <location>
        <begin position="435"/>
        <end position="453"/>
    </location>
</feature>
<evidence type="ECO:0000256" key="3">
    <source>
        <dbReference type="SAM" id="MobiDB-lite"/>
    </source>
</evidence>
<organism evidence="4 5">
    <name type="scientific">Gnomoniopsis smithogilvyi</name>
    <dbReference type="NCBI Taxonomy" id="1191159"/>
    <lineage>
        <taxon>Eukaryota</taxon>
        <taxon>Fungi</taxon>
        <taxon>Dikarya</taxon>
        <taxon>Ascomycota</taxon>
        <taxon>Pezizomycotina</taxon>
        <taxon>Sordariomycetes</taxon>
        <taxon>Sordariomycetidae</taxon>
        <taxon>Diaporthales</taxon>
        <taxon>Gnomoniaceae</taxon>
        <taxon>Gnomoniopsis</taxon>
    </lineage>
</organism>
<gene>
    <name evidence="4" type="ORF">N0V93_005804</name>
</gene>
<dbReference type="PANTHER" id="PTHR47939">
    <property type="entry name" value="MEMBRANE-ASSOCIATED SALT-INDUCIBLE PROTEIN-LIKE"/>
    <property type="match status" value="1"/>
</dbReference>
<dbReference type="EMBL" id="JAPEVB010000003">
    <property type="protein sequence ID" value="KAJ4392179.1"/>
    <property type="molecule type" value="Genomic_DNA"/>
</dbReference>
<evidence type="ECO:0000313" key="4">
    <source>
        <dbReference type="EMBL" id="KAJ4392179.1"/>
    </source>
</evidence>
<dbReference type="Proteomes" id="UP001140453">
    <property type="component" value="Unassembled WGS sequence"/>
</dbReference>
<evidence type="ECO:0000256" key="2">
    <source>
        <dbReference type="PROSITE-ProRule" id="PRU00708"/>
    </source>
</evidence>
<keyword evidence="1" id="KW-0677">Repeat</keyword>
<comment type="caution">
    <text evidence="4">The sequence shown here is derived from an EMBL/GenBank/DDBJ whole genome shotgun (WGS) entry which is preliminary data.</text>
</comment>
<dbReference type="AlphaFoldDB" id="A0A9W9CYD8"/>
<dbReference type="InterPro" id="IPR002885">
    <property type="entry name" value="PPR_rpt"/>
</dbReference>
<accession>A0A9W9CYD8</accession>
<sequence length="943" mass="105595">MQSSQMICFSCRRQLVTAALSKARLPRVPQWHTRTSFRSTSSTTQNPKPYSVEDFVSSSLDQPQANTDIDFDIDTDTDIDISEPWATGDDIPNAKDAGANHGPRSPGRFSITSQRGRLGKTVGRSRKTSLKIFENVVRQQGSRDGKAATPAELRDLSPEGAEYYNNLARLRPMMKEQSIEDCLEFFLAKLWNKSPFEGRNRLLQQRGAYLMGKVAVAKTANHDNQRLPSVSQITQYFHEMDSLGSSKWSNMMFGLIRAILAKSAARTDYESDEAYAAAKLQKERLIDDLVDSWIIFHRHRMCPDHSTLQTSEEAEFRLPDIDPHQLRFYAWKQNYKGALSCIFPEWMGQIREIPAVAIATFVMLVDDDQSTASARQKAKPLLVPIGHVFSACPIRPPAISEMLKSHPTVLLYVLNQWDVVMKRLHGSRGSNQKQKLREGVDGLEKSDQQEEHRRHASASDGRTVWRVSSYEKHILAKIKYAIGMSDVLTLEALWRDFWGSSKVRKISDDIKNYTKIFDNFIMAFTALQKPNSAIDVWDAMISIGLSPTLGTWSSMIEGCRKGRNGAGIENVWRKLVASGIPLDETVWSSRIVGLMEAGEPEAGIRALHEMLRMSQLAGGVPLNIKAVNAAVTGLLRLNAKSAANDVLLWASQHGIEPDVYTYNILLGPLVAEGRSAEIKSTLKLMSDSNIKPNAATYTILLEGLIGTIHNLPSVQQRLSVEKLLADMEQDGVVANLENFGRMLHLVLRDVRYTDNHTEGAVGAIFKHMERKGMAPSPHILTMLVDHYATRTPPALTDIDLLLQTYSHSLVDRVFWEHVIKAYALAGATDRAFAWFEKTYFTSSIITLDTLEILLRALVKDDKMAAAARVVDNVKQHRGASIGGMNNSAKFLAQRTRWDRYWRHGFWGHAMDCGLLGEAEWRRMAEPEELARFGTSPSPTAGGS</sequence>
<reference evidence="4" key="1">
    <citation type="submission" date="2022-10" db="EMBL/GenBank/DDBJ databases">
        <title>Tapping the CABI collections for fungal endophytes: first genome assemblies for Collariella, Neodidymelliopsis, Ascochyta clinopodiicola, Didymella pomorum, Didymosphaeria variabile, Neocosmospora piperis and Neocucurbitaria cava.</title>
        <authorList>
            <person name="Hill R."/>
        </authorList>
    </citation>
    <scope>NUCLEOTIDE SEQUENCE</scope>
    <source>
        <strain evidence="4">IMI 355082</strain>
    </source>
</reference>
<feature type="region of interest" description="Disordered" evidence="3">
    <location>
        <begin position="83"/>
        <end position="123"/>
    </location>
</feature>
<feature type="region of interest" description="Disordered" evidence="3">
    <location>
        <begin position="428"/>
        <end position="459"/>
    </location>
</feature>
<dbReference type="PROSITE" id="PS51375">
    <property type="entry name" value="PPR"/>
    <property type="match status" value="1"/>
</dbReference>
<proteinExistence type="predicted"/>
<evidence type="ECO:0000256" key="1">
    <source>
        <dbReference type="ARBA" id="ARBA00022737"/>
    </source>
</evidence>
<dbReference type="InterPro" id="IPR050667">
    <property type="entry name" value="PPR-containing_protein"/>
</dbReference>
<dbReference type="Gene3D" id="1.25.40.10">
    <property type="entry name" value="Tetratricopeptide repeat domain"/>
    <property type="match status" value="3"/>
</dbReference>
<keyword evidence="5" id="KW-1185">Reference proteome</keyword>
<dbReference type="PANTHER" id="PTHR47939:SF13">
    <property type="entry name" value="OS03G0201400 PROTEIN"/>
    <property type="match status" value="1"/>
</dbReference>
<protein>
    <recommendedName>
        <fullName evidence="6">Pentatricopeptide repeat-containing protein</fullName>
    </recommendedName>
</protein>
<name>A0A9W9CYD8_9PEZI</name>
<evidence type="ECO:0000313" key="5">
    <source>
        <dbReference type="Proteomes" id="UP001140453"/>
    </source>
</evidence>
<feature type="repeat" description="PPR" evidence="2">
    <location>
        <begin position="658"/>
        <end position="692"/>
    </location>
</feature>
<dbReference type="InterPro" id="IPR011990">
    <property type="entry name" value="TPR-like_helical_dom_sf"/>
</dbReference>
<dbReference type="Pfam" id="PF13812">
    <property type="entry name" value="PPR_3"/>
    <property type="match status" value="1"/>
</dbReference>
<evidence type="ECO:0008006" key="6">
    <source>
        <dbReference type="Google" id="ProtNLM"/>
    </source>
</evidence>
<dbReference type="OrthoDB" id="185373at2759"/>